<accession>A0A2A8CTH6</accession>
<evidence type="ECO:0000313" key="3">
    <source>
        <dbReference type="Proteomes" id="UP000220102"/>
    </source>
</evidence>
<proteinExistence type="predicted"/>
<keyword evidence="3" id="KW-1185">Reference proteome</keyword>
<dbReference type="AlphaFoldDB" id="A0A2A8CTH6"/>
<reference evidence="2 3" key="1">
    <citation type="submission" date="2017-10" db="EMBL/GenBank/DDBJ databases">
        <title>Draft genome of Longibacter Salinarum.</title>
        <authorList>
            <person name="Goh K.M."/>
            <person name="Shamsir M.S."/>
            <person name="Lim S.W."/>
        </authorList>
    </citation>
    <scope>NUCLEOTIDE SEQUENCE [LARGE SCALE GENOMIC DNA]</scope>
    <source>
        <strain evidence="2 3">KCTC 52045</strain>
    </source>
</reference>
<evidence type="ECO:0000313" key="2">
    <source>
        <dbReference type="EMBL" id="PEN10379.1"/>
    </source>
</evidence>
<gene>
    <name evidence="2" type="ORF">CRI94_17330</name>
</gene>
<evidence type="ECO:0000256" key="1">
    <source>
        <dbReference type="SAM" id="MobiDB-lite"/>
    </source>
</evidence>
<feature type="compositionally biased region" description="Basic and acidic residues" evidence="1">
    <location>
        <begin position="111"/>
        <end position="136"/>
    </location>
</feature>
<dbReference type="Proteomes" id="UP000220102">
    <property type="component" value="Unassembled WGS sequence"/>
</dbReference>
<dbReference type="EMBL" id="PDEQ01000015">
    <property type="protein sequence ID" value="PEN10379.1"/>
    <property type="molecule type" value="Genomic_DNA"/>
</dbReference>
<organism evidence="2 3">
    <name type="scientific">Longibacter salinarum</name>
    <dbReference type="NCBI Taxonomy" id="1850348"/>
    <lineage>
        <taxon>Bacteria</taxon>
        <taxon>Pseudomonadati</taxon>
        <taxon>Rhodothermota</taxon>
        <taxon>Rhodothermia</taxon>
        <taxon>Rhodothermales</taxon>
        <taxon>Salisaetaceae</taxon>
        <taxon>Longibacter</taxon>
    </lineage>
</organism>
<sequence>MTLPFLLMSSEPMDPEKALFHLFGADVAEAFAANTPVPSVDVAVASDSADLPRFAWHVLQADTDALMQTIGAEAVDALEDVAKYHTPTVQDTGRWSMMDRETRANLSHEEKLDAIRQDEKARRRQEEKDRQAEREALSSVTPYDALTREERAGLSLDEKVRAIKAQSLRASQDA</sequence>
<feature type="region of interest" description="Disordered" evidence="1">
    <location>
        <begin position="111"/>
        <end position="151"/>
    </location>
</feature>
<comment type="caution">
    <text evidence="2">The sequence shown here is derived from an EMBL/GenBank/DDBJ whole genome shotgun (WGS) entry which is preliminary data.</text>
</comment>
<protein>
    <submittedName>
        <fullName evidence="2">Uncharacterized protein</fullName>
    </submittedName>
</protein>
<name>A0A2A8CTH6_9BACT</name>